<evidence type="ECO:0000256" key="12">
    <source>
        <dbReference type="ARBA" id="ARBA00023242"/>
    </source>
</evidence>
<feature type="compositionally biased region" description="Basic and acidic residues" evidence="15">
    <location>
        <begin position="144"/>
        <end position="187"/>
    </location>
</feature>
<keyword evidence="6" id="KW-0507">mRNA processing</keyword>
<dbReference type="GO" id="GO:0045087">
    <property type="term" value="P:innate immune response"/>
    <property type="evidence" value="ECO:0007669"/>
    <property type="project" value="UniProtKB-KW"/>
</dbReference>
<dbReference type="SMART" id="SM00456">
    <property type="entry name" value="WW"/>
    <property type="match status" value="1"/>
</dbReference>
<dbReference type="STRING" id="2018661.A0A2A2JXT1"/>
<comment type="subcellular location">
    <subcellularLocation>
        <location evidence="2">Cytoplasmic granule</location>
    </subcellularLocation>
    <subcellularLocation>
        <location evidence="1">Nucleus speckle</location>
    </subcellularLocation>
</comment>
<feature type="region of interest" description="Disordered" evidence="15">
    <location>
        <begin position="144"/>
        <end position="228"/>
    </location>
</feature>
<keyword evidence="10" id="KW-0804">Transcription</keyword>
<feature type="compositionally biased region" description="Basic and acidic residues" evidence="15">
    <location>
        <begin position="200"/>
        <end position="220"/>
    </location>
</feature>
<proteinExistence type="predicted"/>
<gene>
    <name evidence="17" type="ORF">WR25_22502</name>
</gene>
<dbReference type="Proteomes" id="UP000218231">
    <property type="component" value="Unassembled WGS sequence"/>
</dbReference>
<keyword evidence="18" id="KW-1185">Reference proteome</keyword>
<evidence type="ECO:0000256" key="10">
    <source>
        <dbReference type="ARBA" id="ARBA00023163"/>
    </source>
</evidence>
<comment type="caution">
    <text evidence="17">The sequence shown here is derived from an EMBL/GenBank/DDBJ whole genome shotgun (WGS) entry which is preliminary data.</text>
</comment>
<evidence type="ECO:0000256" key="5">
    <source>
        <dbReference type="ARBA" id="ARBA00022588"/>
    </source>
</evidence>
<dbReference type="EMBL" id="LIAE01010091">
    <property type="protein sequence ID" value="PAV66464.1"/>
    <property type="molecule type" value="Genomic_DNA"/>
</dbReference>
<dbReference type="PROSITE" id="PS50020">
    <property type="entry name" value="WW_DOMAIN_2"/>
    <property type="match status" value="1"/>
</dbReference>
<dbReference type="GO" id="GO:0043021">
    <property type="term" value="F:ribonucleoprotein complex binding"/>
    <property type="evidence" value="ECO:0007669"/>
    <property type="project" value="TreeGrafter"/>
</dbReference>
<evidence type="ECO:0000259" key="16">
    <source>
        <dbReference type="PROSITE" id="PS50020"/>
    </source>
</evidence>
<dbReference type="PANTHER" id="PTHR21737:SF3">
    <property type="entry name" value="POLYGLUTAMINE-BINDING PROTEIN 1"/>
    <property type="match status" value="1"/>
</dbReference>
<keyword evidence="11" id="KW-0508">mRNA splicing</keyword>
<dbReference type="SUPFAM" id="SSF51045">
    <property type="entry name" value="WW domain"/>
    <property type="match status" value="1"/>
</dbReference>
<dbReference type="Gene3D" id="3.40.30.10">
    <property type="entry name" value="Glutaredoxin"/>
    <property type="match status" value="1"/>
</dbReference>
<feature type="domain" description="WW" evidence="16">
    <location>
        <begin position="90"/>
        <end position="124"/>
    </location>
</feature>
<evidence type="ECO:0000256" key="1">
    <source>
        <dbReference type="ARBA" id="ARBA00004324"/>
    </source>
</evidence>
<dbReference type="GO" id="GO:0000380">
    <property type="term" value="P:alternative mRNA splicing, via spliceosome"/>
    <property type="evidence" value="ECO:0007669"/>
    <property type="project" value="TreeGrafter"/>
</dbReference>
<evidence type="ECO:0000256" key="14">
    <source>
        <dbReference type="ARBA" id="ARBA00046362"/>
    </source>
</evidence>
<dbReference type="Gene3D" id="2.20.70.10">
    <property type="match status" value="1"/>
</dbReference>
<evidence type="ECO:0000256" key="4">
    <source>
        <dbReference type="ARBA" id="ARBA00022553"/>
    </source>
</evidence>
<evidence type="ECO:0000256" key="8">
    <source>
        <dbReference type="ARBA" id="ARBA00022859"/>
    </source>
</evidence>
<evidence type="ECO:0000256" key="15">
    <source>
        <dbReference type="SAM" id="MobiDB-lite"/>
    </source>
</evidence>
<evidence type="ECO:0000256" key="9">
    <source>
        <dbReference type="ARBA" id="ARBA00023015"/>
    </source>
</evidence>
<organism evidence="17 18">
    <name type="scientific">Diploscapter pachys</name>
    <dbReference type="NCBI Taxonomy" id="2018661"/>
    <lineage>
        <taxon>Eukaryota</taxon>
        <taxon>Metazoa</taxon>
        <taxon>Ecdysozoa</taxon>
        <taxon>Nematoda</taxon>
        <taxon>Chromadorea</taxon>
        <taxon>Rhabditida</taxon>
        <taxon>Rhabditina</taxon>
        <taxon>Rhabditomorpha</taxon>
        <taxon>Rhabditoidea</taxon>
        <taxon>Rhabditidae</taxon>
        <taxon>Diploscapter</taxon>
    </lineage>
</organism>
<evidence type="ECO:0000313" key="18">
    <source>
        <dbReference type="Proteomes" id="UP000218231"/>
    </source>
</evidence>
<feature type="region of interest" description="Disordered" evidence="15">
    <location>
        <begin position="248"/>
        <end position="280"/>
    </location>
</feature>
<keyword evidence="4" id="KW-0597">Phosphoprotein</keyword>
<evidence type="ECO:0000256" key="7">
    <source>
        <dbReference type="ARBA" id="ARBA00022737"/>
    </source>
</evidence>
<keyword evidence="9" id="KW-0805">Transcription regulation</keyword>
<evidence type="ECO:0000313" key="17">
    <source>
        <dbReference type="EMBL" id="PAV66464.1"/>
    </source>
</evidence>
<evidence type="ECO:0000256" key="2">
    <source>
        <dbReference type="ARBA" id="ARBA00004463"/>
    </source>
</evidence>
<protein>
    <recommendedName>
        <fullName evidence="3">Polyglutamine-binding protein 1</fullName>
    </recommendedName>
    <alternativeName>
        <fullName evidence="13">Polyglutamine tract-binding protein 1</fullName>
    </alternativeName>
</protein>
<dbReference type="Pfam" id="PF00397">
    <property type="entry name" value="WW"/>
    <property type="match status" value="1"/>
</dbReference>
<evidence type="ECO:0000256" key="3">
    <source>
        <dbReference type="ARBA" id="ARBA00021117"/>
    </source>
</evidence>
<evidence type="ECO:0000256" key="6">
    <source>
        <dbReference type="ARBA" id="ARBA00022664"/>
    </source>
</evidence>
<dbReference type="CDD" id="cd00201">
    <property type="entry name" value="WW"/>
    <property type="match status" value="1"/>
</dbReference>
<keyword evidence="8" id="KW-0391">Immunity</keyword>
<evidence type="ECO:0000256" key="11">
    <source>
        <dbReference type="ARBA" id="ARBA00023187"/>
    </source>
</evidence>
<dbReference type="PANTHER" id="PTHR21737">
    <property type="entry name" value="POLYGLUTAMINE BINDING PROTEIN 1/MARVEL MEMBRANE-ASSOCIATING DOMAIN CONTAINING 3"/>
    <property type="match status" value="1"/>
</dbReference>
<name>A0A2A2JXT1_9BILA</name>
<dbReference type="GO" id="GO:0016607">
    <property type="term" value="C:nuclear speck"/>
    <property type="evidence" value="ECO:0007669"/>
    <property type="project" value="UniProtKB-SubCell"/>
</dbReference>
<keyword evidence="12" id="KW-0539">Nucleus</keyword>
<keyword evidence="7" id="KW-0677">Repeat</keyword>
<dbReference type="InterPro" id="IPR036020">
    <property type="entry name" value="WW_dom_sf"/>
</dbReference>
<comment type="subunit">
    <text evidence="14">Interacts with POU3F2/Brn-2, ATXN1, TXNL4A, HTT and AR. Interaction with ATXN1 correlates positively with the length of the polyglutamine tract. Interacts with RNA polymerase II large subunit in a phosphorylation-dependent manner. Forms a ternary complex with ATXN1 mutant and phosphorylated RNA polymerase II. Interacts (via C-terminus) with TXNL4A and CD2BP2. Interacts (via WW domain) with ATN1 and SF3B1, and may interact with additional splice factors. Interacts (via WW domain) with WBP11; Leading to reduce interaction between PQBP1 and TXNL4A. Interacts with CAPRIN1. Interacts with DDX1. Interacts with SFPQ. Interacts with KHSRP.</text>
</comment>
<dbReference type="AlphaFoldDB" id="A0A2A2JXT1"/>
<dbReference type="InterPro" id="IPR001202">
    <property type="entry name" value="WW_dom"/>
</dbReference>
<reference evidence="17 18" key="1">
    <citation type="journal article" date="2017" name="Curr. Biol.">
        <title>Genome architecture and evolution of a unichromosomal asexual nematode.</title>
        <authorList>
            <person name="Fradin H."/>
            <person name="Zegar C."/>
            <person name="Gutwein M."/>
            <person name="Lucas J."/>
            <person name="Kovtun M."/>
            <person name="Corcoran D."/>
            <person name="Baugh L.R."/>
            <person name="Kiontke K."/>
            <person name="Gunsalus K."/>
            <person name="Fitch D.H."/>
            <person name="Piano F."/>
        </authorList>
    </citation>
    <scope>NUCLEOTIDE SEQUENCE [LARGE SCALE GENOMIC DNA]</scope>
    <source>
        <strain evidence="17">PF1309</strain>
    </source>
</reference>
<dbReference type="GO" id="GO:0005737">
    <property type="term" value="C:cytoplasm"/>
    <property type="evidence" value="ECO:0007669"/>
    <property type="project" value="TreeGrafter"/>
</dbReference>
<dbReference type="OrthoDB" id="42462at2759"/>
<accession>A0A2A2JXT1</accession>
<evidence type="ECO:0000256" key="13">
    <source>
        <dbReference type="ARBA" id="ARBA00042167"/>
    </source>
</evidence>
<keyword evidence="5" id="KW-0399">Innate immunity</keyword>
<sequence length="280" mass="32743">MPLPPALLSRLQKRGIVKSSHEEVIAESYDSEGKDKRFEENPSGAPGCPNKYNPYHVCVEYCYEHWGDGMPEIRLSDDYIRRKKRMLAKFPLPEPWIEVYDAGIQRHYYWNQDTDEVCWLSPRHPRAVIGEAAPRVSRDLISRIEKANRDDRHEPRDDRRRDRSREDERGERDRERDKERDRGADKDRRKRRREVEDDGIDKSEWSDRDRLKNARERGLDPMDPAAYGDALVGKWSAGLFAEQKTGVDTTASGPLFQQRPYPAPGAILRQQGKKKDDEEL</sequence>